<accession>A0A8E4GE58</accession>
<protein>
    <submittedName>
        <fullName evidence="2">Uncharacterized protein</fullName>
    </submittedName>
</protein>
<sequence length="130" mass="14738">MQIDASQFPITWMRKSVSDAGSAISPFVAFEALLARKEVFLLINEDGLDGGEHSHSPEEKKQMSLWMKRHKNELRAYVKAAIYVEKSSARRLASRVFASMYEKFWGYPMLMVATKDEALTLARTLLPGNP</sequence>
<name>A0A8E4GE58_9XANT</name>
<evidence type="ECO:0000313" key="1">
    <source>
        <dbReference type="EMBL" id="CAD0312680.1"/>
    </source>
</evidence>
<dbReference type="RefSeq" id="WP_119129435.1">
    <property type="nucleotide sequence ID" value="NZ_HG999363.1"/>
</dbReference>
<gene>
    <name evidence="2" type="ORF">XSP_000477</name>
</gene>
<dbReference type="EMBL" id="LR824641">
    <property type="protein sequence ID" value="CAD0312680.1"/>
    <property type="molecule type" value="Genomic_DNA"/>
</dbReference>
<evidence type="ECO:0000313" key="3">
    <source>
        <dbReference type="Proteomes" id="UP000515493"/>
    </source>
</evidence>
<dbReference type="EMBL" id="LR861803">
    <property type="protein sequence ID" value="CAD1787073.1"/>
    <property type="molecule type" value="Genomic_DNA"/>
</dbReference>
<dbReference type="GeneID" id="79387826"/>
<dbReference type="Proteomes" id="UP000515493">
    <property type="component" value="Chromosome"/>
</dbReference>
<evidence type="ECO:0000313" key="2">
    <source>
        <dbReference type="EMBL" id="CAD1787073.1"/>
    </source>
</evidence>
<dbReference type="AlphaFoldDB" id="A0A8E4GE58"/>
<dbReference type="KEGG" id="xeu:XSP_000477"/>
<proteinExistence type="predicted"/>
<organism evidence="2 3">
    <name type="scientific">Xanthomonas euroxanthea</name>
    <dbReference type="NCBI Taxonomy" id="2259622"/>
    <lineage>
        <taxon>Bacteria</taxon>
        <taxon>Pseudomonadati</taxon>
        <taxon>Pseudomonadota</taxon>
        <taxon>Gammaproteobacteria</taxon>
        <taxon>Lysobacterales</taxon>
        <taxon>Lysobacteraceae</taxon>
        <taxon>Xanthomonas</taxon>
    </lineage>
</organism>
<reference evidence="2 3" key="1">
    <citation type="submission" date="2020-07" db="EMBL/GenBank/DDBJ databases">
        <authorList>
            <person name="Teixeira M."/>
        </authorList>
    </citation>
    <scope>NUCLEOTIDE SEQUENCE [LARGE SCALE GENOMIC DNA]</scope>
    <source>
        <strain evidence="2">1</strain>
        <strain evidence="1">Xanthomonas sp. CPBF 367</strain>
    </source>
</reference>